<feature type="region of interest" description="Disordered" evidence="1">
    <location>
        <begin position="1"/>
        <end position="23"/>
    </location>
</feature>
<evidence type="ECO:0000256" key="1">
    <source>
        <dbReference type="SAM" id="MobiDB-lite"/>
    </source>
</evidence>
<proteinExistence type="predicted"/>
<evidence type="ECO:0000313" key="5">
    <source>
        <dbReference type="Proteomes" id="UP000239576"/>
    </source>
</evidence>
<dbReference type="RefSeq" id="WP_106261212.1">
    <property type="nucleotide sequence ID" value="NZ_CAWNSW010000113.1"/>
</dbReference>
<reference evidence="4 5" key="2">
    <citation type="submission" date="2018-03" db="EMBL/GenBank/DDBJ databases">
        <title>The ancient ancestry and fast evolution of plastids.</title>
        <authorList>
            <person name="Moore K.R."/>
            <person name="Magnabosco C."/>
            <person name="Momper L."/>
            <person name="Gold D.A."/>
            <person name="Bosak T."/>
            <person name="Fournier G.P."/>
        </authorList>
    </citation>
    <scope>NUCLEOTIDE SEQUENCE [LARGE SCALE GENOMIC DNA]</scope>
    <source>
        <strain evidence="4 5">ULC18</strain>
    </source>
</reference>
<dbReference type="EMBL" id="PVWK01000165">
    <property type="protein sequence ID" value="PSB23474.1"/>
    <property type="molecule type" value="Genomic_DNA"/>
</dbReference>
<keyword evidence="2" id="KW-0812">Transmembrane</keyword>
<feature type="compositionally biased region" description="Low complexity" evidence="1">
    <location>
        <begin position="57"/>
        <end position="102"/>
    </location>
</feature>
<feature type="transmembrane region" description="Helical" evidence="2">
    <location>
        <begin position="28"/>
        <end position="48"/>
    </location>
</feature>
<feature type="domain" description="SH3b" evidence="3">
    <location>
        <begin position="124"/>
        <end position="178"/>
    </location>
</feature>
<comment type="caution">
    <text evidence="4">The sequence shown here is derived from an EMBL/GenBank/DDBJ whole genome shotgun (WGS) entry which is preliminary data.</text>
</comment>
<evidence type="ECO:0000256" key="2">
    <source>
        <dbReference type="SAM" id="Phobius"/>
    </source>
</evidence>
<feature type="region of interest" description="Disordered" evidence="1">
    <location>
        <begin position="57"/>
        <end position="107"/>
    </location>
</feature>
<evidence type="ECO:0000313" key="4">
    <source>
        <dbReference type="EMBL" id="PSB23474.1"/>
    </source>
</evidence>
<sequence>MTKPVPGEGQYFTLQPVPPPEPKATTHWGLPLALGLLAIPLLMFGFGFSQQQTPATTAAASPTATPSISPALPTPSLASPDATTQPPEASAAPPTAAVSKAPPATPNDLATLPIAQIQSPGMAANFRAAPSLQSAVLGVLMHGDLVELSPERRVQQDGVVWVPVRWRGQTGWLASTFLGASNHAQP</sequence>
<keyword evidence="2" id="KW-0472">Membrane</keyword>
<keyword evidence="2" id="KW-1133">Transmembrane helix</keyword>
<dbReference type="AlphaFoldDB" id="A0A2T1DSV7"/>
<dbReference type="OrthoDB" id="8074373at2"/>
<evidence type="ECO:0000259" key="3">
    <source>
        <dbReference type="Pfam" id="PF08239"/>
    </source>
</evidence>
<dbReference type="InterPro" id="IPR003646">
    <property type="entry name" value="SH3-like_bac-type"/>
</dbReference>
<accession>A0A2T1DSV7</accession>
<reference evidence="5" key="1">
    <citation type="submission" date="2018-02" db="EMBL/GenBank/DDBJ databases">
        <authorList>
            <person name="Moore K."/>
            <person name="Momper L."/>
        </authorList>
    </citation>
    <scope>NUCLEOTIDE SEQUENCE [LARGE SCALE GENOMIC DNA]</scope>
    <source>
        <strain evidence="5">ULC18</strain>
    </source>
</reference>
<gene>
    <name evidence="4" type="ORF">C7B82_31025</name>
</gene>
<keyword evidence="5" id="KW-1185">Reference proteome</keyword>
<name>A0A2T1DSV7_9CYAN</name>
<protein>
    <recommendedName>
        <fullName evidence="3">SH3b domain-containing protein</fullName>
    </recommendedName>
</protein>
<dbReference type="Pfam" id="PF08239">
    <property type="entry name" value="SH3_3"/>
    <property type="match status" value="1"/>
</dbReference>
<dbReference type="Proteomes" id="UP000239576">
    <property type="component" value="Unassembled WGS sequence"/>
</dbReference>
<dbReference type="Gene3D" id="2.30.30.40">
    <property type="entry name" value="SH3 Domains"/>
    <property type="match status" value="1"/>
</dbReference>
<organism evidence="4 5">
    <name type="scientific">Stenomitos frigidus ULC18</name>
    <dbReference type="NCBI Taxonomy" id="2107698"/>
    <lineage>
        <taxon>Bacteria</taxon>
        <taxon>Bacillati</taxon>
        <taxon>Cyanobacteriota</taxon>
        <taxon>Cyanophyceae</taxon>
        <taxon>Leptolyngbyales</taxon>
        <taxon>Leptolyngbyaceae</taxon>
        <taxon>Stenomitos</taxon>
    </lineage>
</organism>